<keyword evidence="6" id="KW-0967">Endosome</keyword>
<evidence type="ECO:0000256" key="1">
    <source>
        <dbReference type="ARBA" id="ARBA00004481"/>
    </source>
</evidence>
<evidence type="ECO:0000256" key="4">
    <source>
        <dbReference type="ARBA" id="ARBA00022448"/>
    </source>
</evidence>
<evidence type="ECO:0000259" key="11">
    <source>
        <dbReference type="Pfam" id="PF18097"/>
    </source>
</evidence>
<name>A0A6N2KG81_SALVM</name>
<keyword evidence="5" id="KW-0963">Cytoplasm</keyword>
<protein>
    <recommendedName>
        <fullName evidence="13">Vta1/callose synthase N-terminal domain-containing protein</fullName>
    </recommendedName>
</protein>
<reference evidence="12" key="1">
    <citation type="submission" date="2019-03" db="EMBL/GenBank/DDBJ databases">
        <authorList>
            <person name="Mank J."/>
            <person name="Almeida P."/>
        </authorList>
    </citation>
    <scope>NUCLEOTIDE SEQUENCE</scope>
    <source>
        <strain evidence="12">78183</strain>
    </source>
</reference>
<evidence type="ECO:0008006" key="13">
    <source>
        <dbReference type="Google" id="ProtNLM"/>
    </source>
</evidence>
<feature type="region of interest" description="Disordered" evidence="9">
    <location>
        <begin position="147"/>
        <end position="423"/>
    </location>
</feature>
<feature type="compositionally biased region" description="Low complexity" evidence="9">
    <location>
        <begin position="384"/>
        <end position="403"/>
    </location>
</feature>
<dbReference type="Gene3D" id="1.25.40.270">
    <property type="entry name" value="Vacuolar protein sorting-associated protein vta1"/>
    <property type="match status" value="1"/>
</dbReference>
<evidence type="ECO:0000256" key="6">
    <source>
        <dbReference type="ARBA" id="ARBA00022753"/>
    </source>
</evidence>
<dbReference type="InterPro" id="IPR039431">
    <property type="entry name" value="Vta1/CALS_N"/>
</dbReference>
<dbReference type="AlphaFoldDB" id="A0A6N2KG81"/>
<proteinExistence type="inferred from homology"/>
<evidence type="ECO:0000313" key="12">
    <source>
        <dbReference type="EMBL" id="VFU26717.1"/>
    </source>
</evidence>
<dbReference type="GO" id="GO:0032511">
    <property type="term" value="P:late endosome to vacuole transport via multivesicular body sorting pathway"/>
    <property type="evidence" value="ECO:0007669"/>
    <property type="project" value="InterPro"/>
</dbReference>
<dbReference type="Gene3D" id="1.20.5.420">
    <property type="entry name" value="Immunoglobulin FC, subunit C"/>
    <property type="match status" value="1"/>
</dbReference>
<evidence type="ECO:0000256" key="8">
    <source>
        <dbReference type="ARBA" id="ARBA00023136"/>
    </source>
</evidence>
<keyword evidence="8" id="KW-0472">Membrane</keyword>
<gene>
    <name evidence="12" type="ORF">SVIM_LOCUS74204</name>
</gene>
<feature type="compositionally biased region" description="Polar residues" evidence="9">
    <location>
        <begin position="190"/>
        <end position="206"/>
    </location>
</feature>
<evidence type="ECO:0000256" key="2">
    <source>
        <dbReference type="ARBA" id="ARBA00004496"/>
    </source>
</evidence>
<evidence type="ECO:0000256" key="3">
    <source>
        <dbReference type="ARBA" id="ARBA00007895"/>
    </source>
</evidence>
<accession>A0A6N2KG81</accession>
<dbReference type="GO" id="GO:0015031">
    <property type="term" value="P:protein transport"/>
    <property type="evidence" value="ECO:0007669"/>
    <property type="project" value="UniProtKB-KW"/>
</dbReference>
<sequence>MGSENEPAKLLLPYLQRADELQKHEALVAYYCRLYAMEKGLRIPQNERTKTTNSLLISLMKQLEKDKKSLKLGPEDNLYLEGFALNVFGKADKQDRAGRADLSTAKTFYAASIFFEIITQFGELQPDLEQKQKYAVWKAADIRKALKEGRKPNPGPPVDDENLSIPSSTPSGDLGRSESAASNAHPESDPSPQFHDQVNDEQYTNIPPSPLFHDKVNNNHTAHIPPSSLFYDSASNQRSTDTPPPSYPTAGYPSHDFHPPPPASRSENSAYAHPPPPASRSENSVYAQPYHQQSNLQEPPYHQQSNLQEPPYHQQSNLQEPPYHQQSNLQEPQPHQPHNYQSQETSPYSYPNFQSYPSFSESSLPSVPSHHPSYYQGSDPSHIPQSAPPTSSYSSTPQYPSSSIKRTNSDPAPTPAKTYQYDSNYCPPPDKIAEAHKAARFAVGALAFDDVSVAVDYLKKSLELLTNPSDMSDDPATTLYSEQNMCSLSWFVGMQKAVIMRLEFSDNT</sequence>
<dbReference type="GO" id="GO:0010008">
    <property type="term" value="C:endosome membrane"/>
    <property type="evidence" value="ECO:0007669"/>
    <property type="project" value="UniProtKB-SubCell"/>
</dbReference>
<dbReference type="InterPro" id="IPR023175">
    <property type="entry name" value="Vta1/CALS_N_sf"/>
</dbReference>
<evidence type="ECO:0000256" key="9">
    <source>
        <dbReference type="SAM" id="MobiDB-lite"/>
    </source>
</evidence>
<comment type="subcellular location">
    <subcellularLocation>
        <location evidence="2">Cytoplasm</location>
    </subcellularLocation>
    <subcellularLocation>
        <location evidence="1">Endosome membrane</location>
        <topology evidence="1">Peripheral membrane protein</topology>
    </subcellularLocation>
</comment>
<dbReference type="Pfam" id="PF04652">
    <property type="entry name" value="Vta1"/>
    <property type="match status" value="1"/>
</dbReference>
<comment type="similarity">
    <text evidence="3">Belongs to the VTA1 family.</text>
</comment>
<evidence type="ECO:0000256" key="7">
    <source>
        <dbReference type="ARBA" id="ARBA00022927"/>
    </source>
</evidence>
<feature type="compositionally biased region" description="Polar residues" evidence="9">
    <location>
        <begin position="280"/>
        <end position="354"/>
    </location>
</feature>
<evidence type="ECO:0000259" key="10">
    <source>
        <dbReference type="Pfam" id="PF04652"/>
    </source>
</evidence>
<feature type="domain" description="Vta1 C-terminal" evidence="11">
    <location>
        <begin position="429"/>
        <end position="466"/>
    </location>
</feature>
<organism evidence="12">
    <name type="scientific">Salix viminalis</name>
    <name type="common">Common osier</name>
    <name type="synonym">Basket willow</name>
    <dbReference type="NCBI Taxonomy" id="40686"/>
    <lineage>
        <taxon>Eukaryota</taxon>
        <taxon>Viridiplantae</taxon>
        <taxon>Streptophyta</taxon>
        <taxon>Embryophyta</taxon>
        <taxon>Tracheophyta</taxon>
        <taxon>Spermatophyta</taxon>
        <taxon>Magnoliopsida</taxon>
        <taxon>eudicotyledons</taxon>
        <taxon>Gunneridae</taxon>
        <taxon>Pentapetalae</taxon>
        <taxon>rosids</taxon>
        <taxon>fabids</taxon>
        <taxon>Malpighiales</taxon>
        <taxon>Salicaceae</taxon>
        <taxon>Saliceae</taxon>
        <taxon>Salix</taxon>
    </lineage>
</organism>
<evidence type="ECO:0000256" key="5">
    <source>
        <dbReference type="ARBA" id="ARBA00022490"/>
    </source>
</evidence>
<feature type="compositionally biased region" description="Low complexity" evidence="9">
    <location>
        <begin position="355"/>
        <end position="375"/>
    </location>
</feature>
<dbReference type="EMBL" id="CAADRP010000335">
    <property type="protein sequence ID" value="VFU26717.1"/>
    <property type="molecule type" value="Genomic_DNA"/>
</dbReference>
<dbReference type="GO" id="GO:0005771">
    <property type="term" value="C:multivesicular body"/>
    <property type="evidence" value="ECO:0007669"/>
    <property type="project" value="TreeGrafter"/>
</dbReference>
<dbReference type="InterPro" id="IPR044538">
    <property type="entry name" value="Vta1-like"/>
</dbReference>
<feature type="domain" description="Vta1/callose synthase N-terminal" evidence="10">
    <location>
        <begin position="12"/>
        <end position="148"/>
    </location>
</feature>
<dbReference type="Pfam" id="PF18097">
    <property type="entry name" value="Vta1_C"/>
    <property type="match status" value="1"/>
</dbReference>
<dbReference type="PANTHER" id="PTHR46009:SF1">
    <property type="entry name" value="VACUOLAR PROTEIN SORTING-ASSOCIATED PROTEIN VTA1 HOMOLOG"/>
    <property type="match status" value="1"/>
</dbReference>
<dbReference type="PANTHER" id="PTHR46009">
    <property type="entry name" value="VACUOLAR PROTEIN SORTING-ASSOCIATED PROTEIN VTA1 HOMOLOG"/>
    <property type="match status" value="1"/>
</dbReference>
<keyword evidence="4" id="KW-0813">Transport</keyword>
<keyword evidence="7" id="KW-0653">Protein transport</keyword>
<dbReference type="InterPro" id="IPR041212">
    <property type="entry name" value="Vta1_C"/>
</dbReference>